<organism evidence="2 3">
    <name type="scientific">Mytilus edulis</name>
    <name type="common">Blue mussel</name>
    <dbReference type="NCBI Taxonomy" id="6550"/>
    <lineage>
        <taxon>Eukaryota</taxon>
        <taxon>Metazoa</taxon>
        <taxon>Spiralia</taxon>
        <taxon>Lophotrochozoa</taxon>
        <taxon>Mollusca</taxon>
        <taxon>Bivalvia</taxon>
        <taxon>Autobranchia</taxon>
        <taxon>Pteriomorphia</taxon>
        <taxon>Mytilida</taxon>
        <taxon>Mytiloidea</taxon>
        <taxon>Mytilidae</taxon>
        <taxon>Mytilinae</taxon>
        <taxon>Mytilus</taxon>
    </lineage>
</organism>
<dbReference type="Proteomes" id="UP000683360">
    <property type="component" value="Unassembled WGS sequence"/>
</dbReference>
<evidence type="ECO:0000313" key="2">
    <source>
        <dbReference type="EMBL" id="CAG2257867.1"/>
    </source>
</evidence>
<evidence type="ECO:0000256" key="1">
    <source>
        <dbReference type="SAM" id="MobiDB-lite"/>
    </source>
</evidence>
<comment type="caution">
    <text evidence="2">The sequence shown here is derived from an EMBL/GenBank/DDBJ whole genome shotgun (WGS) entry which is preliminary data.</text>
</comment>
<accession>A0A8S3VSR5</accession>
<reference evidence="2" key="1">
    <citation type="submission" date="2021-03" db="EMBL/GenBank/DDBJ databases">
        <authorList>
            <person name="Bekaert M."/>
        </authorList>
    </citation>
    <scope>NUCLEOTIDE SEQUENCE</scope>
</reference>
<protein>
    <submittedName>
        <fullName evidence="2">Uncharacterized protein</fullName>
    </submittedName>
</protein>
<feature type="compositionally biased region" description="Basic and acidic residues" evidence="1">
    <location>
        <begin position="122"/>
        <end position="132"/>
    </location>
</feature>
<feature type="region of interest" description="Disordered" evidence="1">
    <location>
        <begin position="105"/>
        <end position="132"/>
    </location>
</feature>
<keyword evidence="3" id="KW-1185">Reference proteome</keyword>
<dbReference type="EMBL" id="CAJPWZ010003332">
    <property type="protein sequence ID" value="CAG2257867.1"/>
    <property type="molecule type" value="Genomic_DNA"/>
</dbReference>
<gene>
    <name evidence="2" type="ORF">MEDL_69077</name>
</gene>
<evidence type="ECO:0000313" key="3">
    <source>
        <dbReference type="Proteomes" id="UP000683360"/>
    </source>
</evidence>
<sequence length="167" mass="19319">MENFDANNGNEENNYDEIDRQFLKEVIIAEVITKRVIGKVMIKYCGNEGAEHDERTRSLRKLLQAVIDYIQNNPRINWKTPNGEGKYQYVVTDDEMGGVELINTSNKVHKPKPPQKPQPNKEPTRNLHTRENDLRIEPREGFTHTVTLMSPTISITMAITLMKRKVE</sequence>
<proteinExistence type="predicted"/>
<dbReference type="OrthoDB" id="9983348at2759"/>
<name>A0A8S3VSR5_MYTED</name>
<dbReference type="AlphaFoldDB" id="A0A8S3VSR5"/>